<evidence type="ECO:0000259" key="6">
    <source>
        <dbReference type="Pfam" id="PF08263"/>
    </source>
</evidence>
<protein>
    <recommendedName>
        <fullName evidence="6">Leucine-rich repeat-containing N-terminal plant-type domain-containing protein</fullName>
    </recommendedName>
</protein>
<reference evidence="7 8" key="2">
    <citation type="submission" date="2024-10" db="EMBL/GenBank/DDBJ databases">
        <authorList>
            <person name="Ryan C."/>
        </authorList>
    </citation>
    <scope>NUCLEOTIDE SEQUENCE [LARGE SCALE GENOMIC DNA]</scope>
</reference>
<keyword evidence="8" id="KW-1185">Reference proteome</keyword>
<keyword evidence="4" id="KW-0325">Glycoprotein</keyword>
<dbReference type="AlphaFoldDB" id="A0ABC8ZGJ2"/>
<dbReference type="Pfam" id="PF00560">
    <property type="entry name" value="LRR_1"/>
    <property type="match status" value="1"/>
</dbReference>
<accession>A0ABC8ZGJ2</accession>
<dbReference type="Pfam" id="PF13855">
    <property type="entry name" value="LRR_8"/>
    <property type="match status" value="1"/>
</dbReference>
<evidence type="ECO:0000313" key="8">
    <source>
        <dbReference type="Proteomes" id="UP001497457"/>
    </source>
</evidence>
<feature type="signal peptide" evidence="5">
    <location>
        <begin position="1"/>
        <end position="19"/>
    </location>
</feature>
<proteinExistence type="predicted"/>
<dbReference type="SUPFAM" id="SSF52058">
    <property type="entry name" value="L domain-like"/>
    <property type="match status" value="1"/>
</dbReference>
<feature type="domain" description="Leucine-rich repeat-containing N-terminal plant-type" evidence="6">
    <location>
        <begin position="23"/>
        <end position="59"/>
    </location>
</feature>
<feature type="chain" id="PRO_5044800175" description="Leucine-rich repeat-containing N-terminal plant-type domain-containing protein" evidence="5">
    <location>
        <begin position="20"/>
        <end position="398"/>
    </location>
</feature>
<dbReference type="InterPro" id="IPR013210">
    <property type="entry name" value="LRR_N_plant-typ"/>
</dbReference>
<dbReference type="Pfam" id="PF08263">
    <property type="entry name" value="LRRNT_2"/>
    <property type="match status" value="1"/>
</dbReference>
<gene>
    <name evidence="7" type="ORF">URODEC1_LOCUS44614</name>
</gene>
<evidence type="ECO:0000256" key="4">
    <source>
        <dbReference type="ARBA" id="ARBA00023180"/>
    </source>
</evidence>
<name>A0ABC8ZGJ2_9POAL</name>
<sequence>MQRLLLLSLLLVGLRPSSSQTNSQDVAALQALMKNWQNVPQNWTGTTDPCTSWDGISCSSGRVTKVWEFARMQLHWQYSERDRKLNPAHLPGPNSNNFTGGIPPTLGHLSNLFLLDLTANQLSGQIPVSTSSTPGLDQLVSTKHLYFQNNKFTGPIPESLGLVQTLEMILLDKNQFSDLVPKSIGNLGNLMELNLASNLLSGTVPDLSNATQLNYLDLSNNNFASSPAPGWFSTLTSLNTLLMDNDGLTGTIPRALFSLPQLQQVSLADNTLKGTLSMRSNISPLLRVVNLTNNQIIEANVDPGYNISLILTGNPICLDDTSICKPKQQQQGVLGQCGAVPCPHNQSAYPATSQNSASTRSSQSQGSMIFMVLIMHSLFFLKSKCTPCFFEKQMYSLF</sequence>
<evidence type="ECO:0000256" key="1">
    <source>
        <dbReference type="ARBA" id="ARBA00022614"/>
    </source>
</evidence>
<dbReference type="EMBL" id="OZ075129">
    <property type="protein sequence ID" value="CAL4960759.1"/>
    <property type="molecule type" value="Genomic_DNA"/>
</dbReference>
<dbReference type="InterPro" id="IPR032675">
    <property type="entry name" value="LRR_dom_sf"/>
</dbReference>
<evidence type="ECO:0000256" key="3">
    <source>
        <dbReference type="ARBA" id="ARBA00022737"/>
    </source>
</evidence>
<evidence type="ECO:0000256" key="2">
    <source>
        <dbReference type="ARBA" id="ARBA00022729"/>
    </source>
</evidence>
<dbReference type="Proteomes" id="UP001497457">
    <property type="component" value="Chromosome 19rd"/>
</dbReference>
<evidence type="ECO:0000313" key="7">
    <source>
        <dbReference type="EMBL" id="CAL4960759.1"/>
    </source>
</evidence>
<dbReference type="PANTHER" id="PTHR47988">
    <property type="entry name" value="SOMATIC EMBRYOGENESIS RECEPTOR KINASE 1"/>
    <property type="match status" value="1"/>
</dbReference>
<keyword evidence="1" id="KW-0433">Leucine-rich repeat</keyword>
<keyword evidence="3" id="KW-0677">Repeat</keyword>
<dbReference type="FunFam" id="3.80.10.10:FF:000041">
    <property type="entry name" value="LRR receptor-like serine/threonine-protein kinase ERECTA"/>
    <property type="match status" value="1"/>
</dbReference>
<organism evidence="7 8">
    <name type="scientific">Urochloa decumbens</name>
    <dbReference type="NCBI Taxonomy" id="240449"/>
    <lineage>
        <taxon>Eukaryota</taxon>
        <taxon>Viridiplantae</taxon>
        <taxon>Streptophyta</taxon>
        <taxon>Embryophyta</taxon>
        <taxon>Tracheophyta</taxon>
        <taxon>Spermatophyta</taxon>
        <taxon>Magnoliopsida</taxon>
        <taxon>Liliopsida</taxon>
        <taxon>Poales</taxon>
        <taxon>Poaceae</taxon>
        <taxon>PACMAD clade</taxon>
        <taxon>Panicoideae</taxon>
        <taxon>Panicodae</taxon>
        <taxon>Paniceae</taxon>
        <taxon>Melinidinae</taxon>
        <taxon>Urochloa</taxon>
    </lineage>
</organism>
<keyword evidence="2 5" id="KW-0732">Signal</keyword>
<dbReference type="Gene3D" id="3.80.10.10">
    <property type="entry name" value="Ribonuclease Inhibitor"/>
    <property type="match status" value="2"/>
</dbReference>
<reference evidence="8" key="1">
    <citation type="submission" date="2024-06" db="EMBL/GenBank/DDBJ databases">
        <authorList>
            <person name="Ryan C."/>
        </authorList>
    </citation>
    <scope>NUCLEOTIDE SEQUENCE [LARGE SCALE GENOMIC DNA]</scope>
</reference>
<dbReference type="InterPro" id="IPR001611">
    <property type="entry name" value="Leu-rich_rpt"/>
</dbReference>
<evidence type="ECO:0000256" key="5">
    <source>
        <dbReference type="SAM" id="SignalP"/>
    </source>
</evidence>